<reference evidence="6 7" key="1">
    <citation type="journal article" date="2018" name="Front. Microbiol.">
        <title>Genome-Wide Analysis of Corynespora cassiicola Leaf Fall Disease Putative Effectors.</title>
        <authorList>
            <person name="Lopez D."/>
            <person name="Ribeiro S."/>
            <person name="Label P."/>
            <person name="Fumanal B."/>
            <person name="Venisse J.S."/>
            <person name="Kohler A."/>
            <person name="de Oliveira R.R."/>
            <person name="Labutti K."/>
            <person name="Lipzen A."/>
            <person name="Lail K."/>
            <person name="Bauer D."/>
            <person name="Ohm R.A."/>
            <person name="Barry K.W."/>
            <person name="Spatafora J."/>
            <person name="Grigoriev I.V."/>
            <person name="Martin F.M."/>
            <person name="Pujade-Renaud V."/>
        </authorList>
    </citation>
    <scope>NUCLEOTIDE SEQUENCE [LARGE SCALE GENOMIC DNA]</scope>
    <source>
        <strain evidence="6 7">Philippines</strain>
    </source>
</reference>
<dbReference type="SUPFAM" id="SSF51735">
    <property type="entry name" value="NAD(P)-binding Rossmann-fold domains"/>
    <property type="match status" value="1"/>
</dbReference>
<proteinExistence type="inferred from homology"/>
<keyword evidence="7" id="KW-1185">Reference proteome</keyword>
<evidence type="ECO:0000256" key="3">
    <source>
        <dbReference type="ARBA" id="ARBA00023002"/>
    </source>
</evidence>
<name>A0A2T2NK72_CORCC</name>
<dbReference type="Pfam" id="PF13561">
    <property type="entry name" value="adh_short_C2"/>
    <property type="match status" value="1"/>
</dbReference>
<dbReference type="InterPro" id="IPR057326">
    <property type="entry name" value="KR_dom"/>
</dbReference>
<dbReference type="PRINTS" id="PR00080">
    <property type="entry name" value="SDRFAMILY"/>
</dbReference>
<feature type="domain" description="Ketoreductase" evidence="5">
    <location>
        <begin position="6"/>
        <end position="189"/>
    </location>
</feature>
<evidence type="ECO:0000259" key="5">
    <source>
        <dbReference type="SMART" id="SM00822"/>
    </source>
</evidence>
<accession>A0A2T2NK72</accession>
<evidence type="ECO:0000256" key="1">
    <source>
        <dbReference type="ARBA" id="ARBA00006484"/>
    </source>
</evidence>
<organism evidence="6 7">
    <name type="scientific">Corynespora cassiicola Philippines</name>
    <dbReference type="NCBI Taxonomy" id="1448308"/>
    <lineage>
        <taxon>Eukaryota</taxon>
        <taxon>Fungi</taxon>
        <taxon>Dikarya</taxon>
        <taxon>Ascomycota</taxon>
        <taxon>Pezizomycotina</taxon>
        <taxon>Dothideomycetes</taxon>
        <taxon>Pleosporomycetidae</taxon>
        <taxon>Pleosporales</taxon>
        <taxon>Corynesporascaceae</taxon>
        <taxon>Corynespora</taxon>
    </lineage>
</organism>
<keyword evidence="4" id="KW-0520">NAD</keyword>
<dbReference type="Gene3D" id="3.40.50.720">
    <property type="entry name" value="NAD(P)-binding Rossmann-like Domain"/>
    <property type="match status" value="1"/>
</dbReference>
<dbReference type="GO" id="GO:0016491">
    <property type="term" value="F:oxidoreductase activity"/>
    <property type="evidence" value="ECO:0007669"/>
    <property type="project" value="UniProtKB-KW"/>
</dbReference>
<keyword evidence="3" id="KW-0560">Oxidoreductase</keyword>
<dbReference type="PANTHER" id="PTHR24321:SF8">
    <property type="entry name" value="ESTRADIOL 17-BETA-DEHYDROGENASE 8-RELATED"/>
    <property type="match status" value="1"/>
</dbReference>
<dbReference type="CDD" id="cd05233">
    <property type="entry name" value="SDR_c"/>
    <property type="match status" value="1"/>
</dbReference>
<comment type="similarity">
    <text evidence="1">Belongs to the short-chain dehydrogenases/reductases (SDR) family.</text>
</comment>
<dbReference type="InterPro" id="IPR002347">
    <property type="entry name" value="SDR_fam"/>
</dbReference>
<evidence type="ECO:0000256" key="2">
    <source>
        <dbReference type="ARBA" id="ARBA00022857"/>
    </source>
</evidence>
<gene>
    <name evidence="6" type="ORF">BS50DRAFT_574350</name>
</gene>
<dbReference type="FunFam" id="3.40.50.720:FF:000084">
    <property type="entry name" value="Short-chain dehydrogenase reductase"/>
    <property type="match status" value="1"/>
</dbReference>
<dbReference type="STRING" id="1448308.A0A2T2NK72"/>
<evidence type="ECO:0000313" key="6">
    <source>
        <dbReference type="EMBL" id="PSN65845.1"/>
    </source>
</evidence>
<evidence type="ECO:0000313" key="7">
    <source>
        <dbReference type="Proteomes" id="UP000240883"/>
    </source>
</evidence>
<dbReference type="EMBL" id="KZ678136">
    <property type="protein sequence ID" value="PSN65845.1"/>
    <property type="molecule type" value="Genomic_DNA"/>
</dbReference>
<keyword evidence="2" id="KW-0521">NADP</keyword>
<dbReference type="OrthoDB" id="1669814at2759"/>
<dbReference type="InterPro" id="IPR020904">
    <property type="entry name" value="Sc_DH/Rdtase_CS"/>
</dbReference>
<dbReference type="SMART" id="SM00822">
    <property type="entry name" value="PKS_KR"/>
    <property type="match status" value="1"/>
</dbReference>
<sequence length="260" mass="27417">MSLAKKVILITGGASGIGLATAHLLASRGATVCLADVNRDALDKAEKDIKARHPGAEVLCTPVDVRKPEDVKAWVEKVVSLYEKIDGAANLAGVIGKSIGVSTIADLDIDEWDFIMDVNLRGVMLCLKYELQHLSPGGSIVNASSIAGVQGRAKNAAYSASKHAVIGLTRSAAKEFGEKGIRVNAICPGYIITPMNETARRVAESQGQGKTEERSSEAFNVALKRTGEAEEVASLIAFLLGDESKFITGASYSVDGGWNC</sequence>
<dbReference type="Proteomes" id="UP000240883">
    <property type="component" value="Unassembled WGS sequence"/>
</dbReference>
<evidence type="ECO:0000256" key="4">
    <source>
        <dbReference type="ARBA" id="ARBA00023027"/>
    </source>
</evidence>
<protein>
    <submittedName>
        <fullName evidence="6">NAD(P)-binding protein</fullName>
    </submittedName>
</protein>
<dbReference type="PRINTS" id="PR00081">
    <property type="entry name" value="GDHRDH"/>
</dbReference>
<dbReference type="PROSITE" id="PS00061">
    <property type="entry name" value="ADH_SHORT"/>
    <property type="match status" value="1"/>
</dbReference>
<dbReference type="AlphaFoldDB" id="A0A2T2NK72"/>
<dbReference type="InterPro" id="IPR036291">
    <property type="entry name" value="NAD(P)-bd_dom_sf"/>
</dbReference>
<dbReference type="PANTHER" id="PTHR24321">
    <property type="entry name" value="DEHYDROGENASES, SHORT CHAIN"/>
    <property type="match status" value="1"/>
</dbReference>